<dbReference type="OrthoDB" id="9807797at2"/>
<dbReference type="PANTHER" id="PTHR43246">
    <property type="entry name" value="PEPTIDYL-PROLYL CIS-TRANS ISOMERASE CYP38, CHLOROPLASTIC"/>
    <property type="match status" value="1"/>
</dbReference>
<dbReference type="Proteomes" id="UP000286100">
    <property type="component" value="Unassembled WGS sequence"/>
</dbReference>
<evidence type="ECO:0000313" key="6">
    <source>
        <dbReference type="EMBL" id="RJF90515.1"/>
    </source>
</evidence>
<evidence type="ECO:0000256" key="2">
    <source>
        <dbReference type="ARBA" id="ARBA00023110"/>
    </source>
</evidence>
<dbReference type="InterPro" id="IPR044665">
    <property type="entry name" value="E_coli_cyclophilin_A-like"/>
</dbReference>
<dbReference type="EC" id="5.2.1.8" evidence="1"/>
<feature type="signal peptide" evidence="4">
    <location>
        <begin position="1"/>
        <end position="25"/>
    </location>
</feature>
<dbReference type="RefSeq" id="WP_119761776.1">
    <property type="nucleotide sequence ID" value="NZ_QYUM01000003.1"/>
</dbReference>
<feature type="chain" id="PRO_5019355203" description="peptidylprolyl isomerase" evidence="4">
    <location>
        <begin position="26"/>
        <end position="198"/>
    </location>
</feature>
<dbReference type="Pfam" id="PF00160">
    <property type="entry name" value="Pro_isomerase"/>
    <property type="match status" value="1"/>
</dbReference>
<protein>
    <recommendedName>
        <fullName evidence="1">peptidylprolyl isomerase</fullName>
        <ecNumber evidence="1">5.2.1.8</ecNumber>
    </recommendedName>
</protein>
<dbReference type="GO" id="GO:0003755">
    <property type="term" value="F:peptidyl-prolyl cis-trans isomerase activity"/>
    <property type="evidence" value="ECO:0007669"/>
    <property type="project" value="UniProtKB-KW"/>
</dbReference>
<dbReference type="PROSITE" id="PS50072">
    <property type="entry name" value="CSA_PPIASE_2"/>
    <property type="match status" value="1"/>
</dbReference>
<reference evidence="6 7" key="1">
    <citation type="submission" date="2018-09" db="EMBL/GenBank/DDBJ databases">
        <authorList>
            <person name="Zhu H."/>
        </authorList>
    </citation>
    <scope>NUCLEOTIDE SEQUENCE [LARGE SCALE GENOMIC DNA]</scope>
    <source>
        <strain evidence="6 7">K2R01-6</strain>
    </source>
</reference>
<dbReference type="CDD" id="cd00317">
    <property type="entry name" value="cyclophilin"/>
    <property type="match status" value="1"/>
</dbReference>
<proteinExistence type="predicted"/>
<keyword evidence="2" id="KW-0697">Rotamase</keyword>
<evidence type="ECO:0000256" key="3">
    <source>
        <dbReference type="ARBA" id="ARBA00023235"/>
    </source>
</evidence>
<name>A0A418WKH9_9SPHN</name>
<keyword evidence="7" id="KW-1185">Reference proteome</keyword>
<dbReference type="InterPro" id="IPR029000">
    <property type="entry name" value="Cyclophilin-like_dom_sf"/>
</dbReference>
<sequence>MIHSVARLFLALLLVFGAFPAPASAQSTARVRIETSIGPIVAELDLRRAPITAKNFLAYAEEKRFDNTSFYRAARNKSDPKRGLVQGGIDSKVRKARWPIDHEPTSQTGIKHVDGTLSMARNAPGSAMGDFFITVGPAAYLDAGPGKPGYAAFGRVVSGMPIVRRILAAPTWPGGRSTNTIGQHIKQPIRILSIRRIG</sequence>
<gene>
    <name evidence="6" type="ORF">D3876_09780</name>
</gene>
<dbReference type="SUPFAM" id="SSF50891">
    <property type="entry name" value="Cyclophilin-like"/>
    <property type="match status" value="1"/>
</dbReference>
<organism evidence="6 7">
    <name type="scientific">Sphingomonas cavernae</name>
    <dbReference type="NCBI Taxonomy" id="2320861"/>
    <lineage>
        <taxon>Bacteria</taxon>
        <taxon>Pseudomonadati</taxon>
        <taxon>Pseudomonadota</taxon>
        <taxon>Alphaproteobacteria</taxon>
        <taxon>Sphingomonadales</taxon>
        <taxon>Sphingomonadaceae</taxon>
        <taxon>Sphingomonas</taxon>
    </lineage>
</organism>
<evidence type="ECO:0000256" key="1">
    <source>
        <dbReference type="ARBA" id="ARBA00013194"/>
    </source>
</evidence>
<dbReference type="Gene3D" id="2.40.100.10">
    <property type="entry name" value="Cyclophilin-like"/>
    <property type="match status" value="1"/>
</dbReference>
<keyword evidence="4" id="KW-0732">Signal</keyword>
<accession>A0A418WKH9</accession>
<dbReference type="InterPro" id="IPR002130">
    <property type="entry name" value="Cyclophilin-type_PPIase_dom"/>
</dbReference>
<evidence type="ECO:0000313" key="7">
    <source>
        <dbReference type="Proteomes" id="UP000286100"/>
    </source>
</evidence>
<comment type="caution">
    <text evidence="6">The sequence shown here is derived from an EMBL/GenBank/DDBJ whole genome shotgun (WGS) entry which is preliminary data.</text>
</comment>
<evidence type="ECO:0000259" key="5">
    <source>
        <dbReference type="PROSITE" id="PS50072"/>
    </source>
</evidence>
<dbReference type="AlphaFoldDB" id="A0A418WKH9"/>
<keyword evidence="3 6" id="KW-0413">Isomerase</keyword>
<feature type="domain" description="PPIase cyclophilin-type" evidence="5">
    <location>
        <begin position="34"/>
        <end position="198"/>
    </location>
</feature>
<dbReference type="EMBL" id="QYUM01000003">
    <property type="protein sequence ID" value="RJF90515.1"/>
    <property type="molecule type" value="Genomic_DNA"/>
</dbReference>
<evidence type="ECO:0000256" key="4">
    <source>
        <dbReference type="SAM" id="SignalP"/>
    </source>
</evidence>